<feature type="region of interest" description="Disordered" evidence="1">
    <location>
        <begin position="224"/>
        <end position="253"/>
    </location>
</feature>
<feature type="compositionally biased region" description="Polar residues" evidence="1">
    <location>
        <begin position="153"/>
        <end position="164"/>
    </location>
</feature>
<reference evidence="2 3" key="1">
    <citation type="submission" date="2016-10" db="EMBL/GenBank/DDBJ databases">
        <title>The genome sequence of Colletotrichum fioriniae PJ7.</title>
        <authorList>
            <person name="Baroncelli R."/>
        </authorList>
    </citation>
    <scope>NUCLEOTIDE SEQUENCE [LARGE SCALE GENOMIC DNA]</scope>
    <source>
        <strain evidence="2 3">IMI 309622</strain>
    </source>
</reference>
<gene>
    <name evidence="2" type="ORF">CCOS01_11690</name>
</gene>
<sequence>MSPVSGHWPLVAANPFVEREELSGTLGASPGSPLLCSLSLSSPLHLSSLLLLDESPAFFFSPRAAAGQNEREKERRGRDEPMIGVRASVGPSPQSTLMGTLDWVDPGYTNLRASESQRGWHPNHDAKREPESEDDSTRLKEYGKFTRDDETNQAEAASVHNTHAGQARSERSNEMSDSKCLCVRWEHTTIDEVPECLVAQIGALAQDPSSLPGRPVGRLAEKGVACLPSNSRHRPLMGPRGRRGTVNKPAEGR</sequence>
<keyword evidence="3" id="KW-1185">Reference proteome</keyword>
<feature type="compositionally biased region" description="Basic and acidic residues" evidence="1">
    <location>
        <begin position="122"/>
        <end position="150"/>
    </location>
</feature>
<evidence type="ECO:0000313" key="3">
    <source>
        <dbReference type="Proteomes" id="UP001240678"/>
    </source>
</evidence>
<accession>A0AAI9YPI9</accession>
<dbReference type="Proteomes" id="UP001240678">
    <property type="component" value="Unassembled WGS sequence"/>
</dbReference>
<comment type="caution">
    <text evidence="2">The sequence shown here is derived from an EMBL/GenBank/DDBJ whole genome shotgun (WGS) entry which is preliminary data.</text>
</comment>
<feature type="compositionally biased region" description="Basic residues" evidence="1">
    <location>
        <begin position="231"/>
        <end position="245"/>
    </location>
</feature>
<dbReference type="GeneID" id="85343389"/>
<dbReference type="RefSeq" id="XP_060309673.1">
    <property type="nucleotide sequence ID" value="XM_060459842.1"/>
</dbReference>
<evidence type="ECO:0000256" key="1">
    <source>
        <dbReference type="SAM" id="MobiDB-lite"/>
    </source>
</evidence>
<name>A0AAI9YPI9_9PEZI</name>
<feature type="compositionally biased region" description="Basic and acidic residues" evidence="1">
    <location>
        <begin position="69"/>
        <end position="81"/>
    </location>
</feature>
<evidence type="ECO:0000313" key="2">
    <source>
        <dbReference type="EMBL" id="KAK1518870.1"/>
    </source>
</evidence>
<feature type="region of interest" description="Disordered" evidence="1">
    <location>
        <begin position="63"/>
        <end position="175"/>
    </location>
</feature>
<dbReference type="AlphaFoldDB" id="A0AAI9YPI9"/>
<protein>
    <submittedName>
        <fullName evidence="2">Uncharacterized protein</fullName>
    </submittedName>
</protein>
<dbReference type="EMBL" id="MOOE01000013">
    <property type="protein sequence ID" value="KAK1518870.1"/>
    <property type="molecule type" value="Genomic_DNA"/>
</dbReference>
<organism evidence="2 3">
    <name type="scientific">Colletotrichum costaricense</name>
    <dbReference type="NCBI Taxonomy" id="1209916"/>
    <lineage>
        <taxon>Eukaryota</taxon>
        <taxon>Fungi</taxon>
        <taxon>Dikarya</taxon>
        <taxon>Ascomycota</taxon>
        <taxon>Pezizomycotina</taxon>
        <taxon>Sordariomycetes</taxon>
        <taxon>Hypocreomycetidae</taxon>
        <taxon>Glomerellales</taxon>
        <taxon>Glomerellaceae</taxon>
        <taxon>Colletotrichum</taxon>
        <taxon>Colletotrichum acutatum species complex</taxon>
    </lineage>
</organism>
<proteinExistence type="predicted"/>